<dbReference type="Pfam" id="PF04398">
    <property type="entry name" value="DUF538"/>
    <property type="match status" value="1"/>
</dbReference>
<dbReference type="Gene3D" id="2.30.240.10">
    <property type="entry name" value="At5g01610-like"/>
    <property type="match status" value="1"/>
</dbReference>
<reference evidence="2" key="1">
    <citation type="submission" date="2015-04" db="UniProtKB">
        <authorList>
            <consortium name="EnsemblPlants"/>
        </authorList>
    </citation>
    <scope>IDENTIFICATION</scope>
</reference>
<dbReference type="PANTHER" id="PTHR31676">
    <property type="entry name" value="T31J12.3 PROTEIN-RELATED"/>
    <property type="match status" value="1"/>
</dbReference>
<dbReference type="Proteomes" id="UP000008021">
    <property type="component" value="Chromosome 4"/>
</dbReference>
<evidence type="ECO:0000313" key="3">
    <source>
        <dbReference type="Proteomes" id="UP000008021"/>
    </source>
</evidence>
<organism evidence="2">
    <name type="scientific">Oryza meridionalis</name>
    <dbReference type="NCBI Taxonomy" id="40149"/>
    <lineage>
        <taxon>Eukaryota</taxon>
        <taxon>Viridiplantae</taxon>
        <taxon>Streptophyta</taxon>
        <taxon>Embryophyta</taxon>
        <taxon>Tracheophyta</taxon>
        <taxon>Spermatophyta</taxon>
        <taxon>Magnoliopsida</taxon>
        <taxon>Liliopsida</taxon>
        <taxon>Poales</taxon>
        <taxon>Poaceae</taxon>
        <taxon>BOP clade</taxon>
        <taxon>Oryzoideae</taxon>
        <taxon>Oryzeae</taxon>
        <taxon>Oryzinae</taxon>
        <taxon>Oryza</taxon>
    </lineage>
</organism>
<feature type="signal peptide" evidence="1">
    <location>
        <begin position="1"/>
        <end position="27"/>
    </location>
</feature>
<dbReference type="STRING" id="40149.A0A0E0DEP8"/>
<dbReference type="AlphaFoldDB" id="A0A0E0DEP8"/>
<evidence type="ECO:0000313" key="2">
    <source>
        <dbReference type="EnsemblPlants" id="OMERI04G12320.1"/>
    </source>
</evidence>
<evidence type="ECO:0000256" key="1">
    <source>
        <dbReference type="SAM" id="SignalP"/>
    </source>
</evidence>
<keyword evidence="3" id="KW-1185">Reference proteome</keyword>
<keyword evidence="1" id="KW-0732">Signal</keyword>
<dbReference type="eggNOG" id="ENOG502R1Y5">
    <property type="taxonomic scope" value="Eukaryota"/>
</dbReference>
<dbReference type="PANTHER" id="PTHR31676:SF18">
    <property type="entry name" value="OS04G0443200 PROTEIN"/>
    <property type="match status" value="1"/>
</dbReference>
<dbReference type="InterPro" id="IPR007493">
    <property type="entry name" value="DUF538"/>
</dbReference>
<dbReference type="Gramene" id="OMERI04G12320.1">
    <property type="protein sequence ID" value="OMERI04G12320.1"/>
    <property type="gene ID" value="OMERI04G12320"/>
</dbReference>
<dbReference type="InterPro" id="IPR036758">
    <property type="entry name" value="At5g01610-like"/>
</dbReference>
<dbReference type="SUPFAM" id="SSF141562">
    <property type="entry name" value="At5g01610-like"/>
    <property type="match status" value="1"/>
</dbReference>
<reference evidence="2" key="2">
    <citation type="submission" date="2018-05" db="EMBL/GenBank/DDBJ databases">
        <title>OmerRS3 (Oryza meridionalis Reference Sequence Version 3).</title>
        <authorList>
            <person name="Zhang J."/>
            <person name="Kudrna D."/>
            <person name="Lee S."/>
            <person name="Talag J."/>
            <person name="Welchert J."/>
            <person name="Wing R.A."/>
        </authorList>
    </citation>
    <scope>NUCLEOTIDE SEQUENCE [LARGE SCALE GENOMIC DNA]</scope>
    <source>
        <strain evidence="2">cv. OR44</strain>
    </source>
</reference>
<dbReference type="HOGENOM" id="CLU_089542_5_1_1"/>
<dbReference type="EnsemblPlants" id="OMERI04G12320.1">
    <property type="protein sequence ID" value="OMERI04G12320.1"/>
    <property type="gene ID" value="OMERI04G12320"/>
</dbReference>
<evidence type="ECO:0008006" key="4">
    <source>
        <dbReference type="Google" id="ProtNLM"/>
    </source>
</evidence>
<sequence>MAAAAAVAASTFLLIAALVVPTASASAAESAAGPYDPPTVPELMDRFGLPRALLPATARRYLLHDDGSFQLFLDGGCVAEAGGYRVGYGVKLSGAVAPGRATGLEGVRVRVLFAWVPVTAVEVAGGEVTVSLGPIKKSFPAAGFKSSPRCIAGAATPATATDG</sequence>
<feature type="chain" id="PRO_5002356935" description="Xylanase inhibitor C-terminal domain-containing protein" evidence="1">
    <location>
        <begin position="28"/>
        <end position="163"/>
    </location>
</feature>
<protein>
    <recommendedName>
        <fullName evidence="4">Xylanase inhibitor C-terminal domain-containing protein</fullName>
    </recommendedName>
</protein>
<name>A0A0E0DEP8_9ORYZ</name>
<accession>A0A0E0DEP8</accession>
<proteinExistence type="predicted"/>